<reference evidence="4" key="1">
    <citation type="journal article" date="2014" name="Science">
        <title>Ancient hybridizations among the ancestral genomes of bread wheat.</title>
        <authorList>
            <consortium name="International Wheat Genome Sequencing Consortium,"/>
            <person name="Marcussen T."/>
            <person name="Sandve S.R."/>
            <person name="Heier L."/>
            <person name="Spannagl M."/>
            <person name="Pfeifer M."/>
            <person name="Jakobsen K.S."/>
            <person name="Wulff B.B."/>
            <person name="Steuernagel B."/>
            <person name="Mayer K.F."/>
            <person name="Olsen O.A."/>
        </authorList>
    </citation>
    <scope>NUCLEOTIDE SEQUENCE [LARGE SCALE GENOMIC DNA]</scope>
    <source>
        <strain evidence="4">cv. AL8/78</strain>
    </source>
</reference>
<sequence length="74" mass="8543">MKRPLHLLASFVIWNMVWSNFALQSITPQRPSHKSSQPPQRQQSRRLSLLSRHSPSSLRISAESCVSYHLSVEM</sequence>
<reference evidence="3" key="5">
    <citation type="journal article" date="2021" name="G3 (Bethesda)">
        <title>Aegilops tauschii genome assembly Aet v5.0 features greater sequence contiguity and improved annotation.</title>
        <authorList>
            <person name="Wang L."/>
            <person name="Zhu T."/>
            <person name="Rodriguez J.C."/>
            <person name="Deal K.R."/>
            <person name="Dubcovsky J."/>
            <person name="McGuire P.E."/>
            <person name="Lux T."/>
            <person name="Spannagl M."/>
            <person name="Mayer K.F.X."/>
            <person name="Baldrich P."/>
            <person name="Meyers B.C."/>
            <person name="Huo N."/>
            <person name="Gu Y.Q."/>
            <person name="Zhou H."/>
            <person name="Devos K.M."/>
            <person name="Bennetzen J.L."/>
            <person name="Unver T."/>
            <person name="Budak H."/>
            <person name="Gulick P.J."/>
            <person name="Galiba G."/>
            <person name="Kalapos B."/>
            <person name="Nelson D.R."/>
            <person name="Li P."/>
            <person name="You F.M."/>
            <person name="Luo M.C."/>
            <person name="Dvorak J."/>
        </authorList>
    </citation>
    <scope>NUCLEOTIDE SEQUENCE [LARGE SCALE GENOMIC DNA]</scope>
    <source>
        <strain evidence="3">cv. AL8/78</strain>
    </source>
</reference>
<keyword evidence="4" id="KW-1185">Reference proteome</keyword>
<proteinExistence type="predicted"/>
<feature type="region of interest" description="Disordered" evidence="1">
    <location>
        <begin position="28"/>
        <end position="55"/>
    </location>
</feature>
<accession>A0A453LQI3</accession>
<evidence type="ECO:0000256" key="2">
    <source>
        <dbReference type="SAM" id="SignalP"/>
    </source>
</evidence>
<evidence type="ECO:0000313" key="4">
    <source>
        <dbReference type="Proteomes" id="UP000015105"/>
    </source>
</evidence>
<name>A0A453LQI3_AEGTS</name>
<dbReference type="Gramene" id="AET5Gv20882200.6">
    <property type="protein sequence ID" value="AET5Gv20882200.6"/>
    <property type="gene ID" value="AET5Gv20882200"/>
</dbReference>
<evidence type="ECO:0000313" key="3">
    <source>
        <dbReference type="EnsemblPlants" id="AET5Gv20882200.6"/>
    </source>
</evidence>
<protein>
    <recommendedName>
        <fullName evidence="5">Secreted protein</fullName>
    </recommendedName>
</protein>
<feature type="chain" id="PRO_5019427715" description="Secreted protein" evidence="2">
    <location>
        <begin position="20"/>
        <end position="74"/>
    </location>
</feature>
<dbReference type="Proteomes" id="UP000015105">
    <property type="component" value="Chromosome 5D"/>
</dbReference>
<reference evidence="4" key="2">
    <citation type="journal article" date="2017" name="Nat. Plants">
        <title>The Aegilops tauschii genome reveals multiple impacts of transposons.</title>
        <authorList>
            <person name="Zhao G."/>
            <person name="Zou C."/>
            <person name="Li K."/>
            <person name="Wang K."/>
            <person name="Li T."/>
            <person name="Gao L."/>
            <person name="Zhang X."/>
            <person name="Wang H."/>
            <person name="Yang Z."/>
            <person name="Liu X."/>
            <person name="Jiang W."/>
            <person name="Mao L."/>
            <person name="Kong X."/>
            <person name="Jiao Y."/>
            <person name="Jia J."/>
        </authorList>
    </citation>
    <scope>NUCLEOTIDE SEQUENCE [LARGE SCALE GENOMIC DNA]</scope>
    <source>
        <strain evidence="4">cv. AL8/78</strain>
    </source>
</reference>
<reference evidence="3" key="3">
    <citation type="journal article" date="2017" name="Nature">
        <title>Genome sequence of the progenitor of the wheat D genome Aegilops tauschii.</title>
        <authorList>
            <person name="Luo M.C."/>
            <person name="Gu Y.Q."/>
            <person name="Puiu D."/>
            <person name="Wang H."/>
            <person name="Twardziok S.O."/>
            <person name="Deal K.R."/>
            <person name="Huo N."/>
            <person name="Zhu T."/>
            <person name="Wang L."/>
            <person name="Wang Y."/>
            <person name="McGuire P.E."/>
            <person name="Liu S."/>
            <person name="Long H."/>
            <person name="Ramasamy R.K."/>
            <person name="Rodriguez J.C."/>
            <person name="Van S.L."/>
            <person name="Yuan L."/>
            <person name="Wang Z."/>
            <person name="Xia Z."/>
            <person name="Xiao L."/>
            <person name="Anderson O.D."/>
            <person name="Ouyang S."/>
            <person name="Liang Y."/>
            <person name="Zimin A.V."/>
            <person name="Pertea G."/>
            <person name="Qi P."/>
            <person name="Bennetzen J.L."/>
            <person name="Dai X."/>
            <person name="Dawson M.W."/>
            <person name="Muller H.G."/>
            <person name="Kugler K."/>
            <person name="Rivarola-Duarte L."/>
            <person name="Spannagl M."/>
            <person name="Mayer K.F.X."/>
            <person name="Lu F.H."/>
            <person name="Bevan M.W."/>
            <person name="Leroy P."/>
            <person name="Li P."/>
            <person name="You F.M."/>
            <person name="Sun Q."/>
            <person name="Liu Z."/>
            <person name="Lyons E."/>
            <person name="Wicker T."/>
            <person name="Salzberg S.L."/>
            <person name="Devos K.M."/>
            <person name="Dvorak J."/>
        </authorList>
    </citation>
    <scope>NUCLEOTIDE SEQUENCE [LARGE SCALE GENOMIC DNA]</scope>
    <source>
        <strain evidence="3">cv. AL8/78</strain>
    </source>
</reference>
<reference evidence="3" key="4">
    <citation type="submission" date="2019-03" db="UniProtKB">
        <authorList>
            <consortium name="EnsemblPlants"/>
        </authorList>
    </citation>
    <scope>IDENTIFICATION</scope>
</reference>
<dbReference type="AlphaFoldDB" id="A0A453LQI3"/>
<keyword evidence="2" id="KW-0732">Signal</keyword>
<organism evidence="3 4">
    <name type="scientific">Aegilops tauschii subsp. strangulata</name>
    <name type="common">Goatgrass</name>
    <dbReference type="NCBI Taxonomy" id="200361"/>
    <lineage>
        <taxon>Eukaryota</taxon>
        <taxon>Viridiplantae</taxon>
        <taxon>Streptophyta</taxon>
        <taxon>Embryophyta</taxon>
        <taxon>Tracheophyta</taxon>
        <taxon>Spermatophyta</taxon>
        <taxon>Magnoliopsida</taxon>
        <taxon>Liliopsida</taxon>
        <taxon>Poales</taxon>
        <taxon>Poaceae</taxon>
        <taxon>BOP clade</taxon>
        <taxon>Pooideae</taxon>
        <taxon>Triticodae</taxon>
        <taxon>Triticeae</taxon>
        <taxon>Triticinae</taxon>
        <taxon>Aegilops</taxon>
    </lineage>
</organism>
<feature type="signal peptide" evidence="2">
    <location>
        <begin position="1"/>
        <end position="19"/>
    </location>
</feature>
<evidence type="ECO:0000256" key="1">
    <source>
        <dbReference type="SAM" id="MobiDB-lite"/>
    </source>
</evidence>
<evidence type="ECO:0008006" key="5">
    <source>
        <dbReference type="Google" id="ProtNLM"/>
    </source>
</evidence>
<dbReference type="EnsemblPlants" id="AET5Gv20882200.6">
    <property type="protein sequence ID" value="AET5Gv20882200.6"/>
    <property type="gene ID" value="AET5Gv20882200"/>
</dbReference>